<reference evidence="9" key="1">
    <citation type="journal article" date="2019" name="Int. J. Syst. Evol. Microbiol.">
        <title>The Global Catalogue of Microorganisms (GCM) 10K type strain sequencing project: providing services to taxonomists for standard genome sequencing and annotation.</title>
        <authorList>
            <consortium name="The Broad Institute Genomics Platform"/>
            <consortium name="The Broad Institute Genome Sequencing Center for Infectious Disease"/>
            <person name="Wu L."/>
            <person name="Ma J."/>
        </authorList>
    </citation>
    <scope>NUCLEOTIDE SEQUENCE [LARGE SCALE GENOMIC DNA]</scope>
    <source>
        <strain evidence="9">JCM 18014</strain>
    </source>
</reference>
<keyword evidence="5" id="KW-0720">Serine protease</keyword>
<dbReference type="CDD" id="cd07025">
    <property type="entry name" value="Peptidase_S66"/>
    <property type="match status" value="1"/>
</dbReference>
<protein>
    <submittedName>
        <fullName evidence="8">LD-carboxypeptidase</fullName>
    </submittedName>
</protein>
<keyword evidence="9" id="KW-1185">Reference proteome</keyword>
<name>A0ABP9K7P9_9SPHN</name>
<dbReference type="Gene3D" id="3.40.50.10740">
    <property type="entry name" value="Class I glutamine amidotransferase-like"/>
    <property type="match status" value="1"/>
</dbReference>
<comment type="caution">
    <text evidence="8">The sequence shown here is derived from an EMBL/GenBank/DDBJ whole genome shotgun (WGS) entry which is preliminary data.</text>
</comment>
<keyword evidence="4" id="KW-0378">Hydrolase</keyword>
<evidence type="ECO:0000256" key="3">
    <source>
        <dbReference type="ARBA" id="ARBA00022670"/>
    </source>
</evidence>
<evidence type="ECO:0000256" key="5">
    <source>
        <dbReference type="ARBA" id="ARBA00022825"/>
    </source>
</evidence>
<dbReference type="SUPFAM" id="SSF141986">
    <property type="entry name" value="LD-carboxypeptidase A C-terminal domain-like"/>
    <property type="match status" value="1"/>
</dbReference>
<feature type="domain" description="LD-carboxypeptidase N-terminal" evidence="6">
    <location>
        <begin position="8"/>
        <end position="125"/>
    </location>
</feature>
<dbReference type="InterPro" id="IPR040921">
    <property type="entry name" value="Peptidase_S66C"/>
</dbReference>
<dbReference type="Pfam" id="PF02016">
    <property type="entry name" value="Peptidase_S66"/>
    <property type="match status" value="1"/>
</dbReference>
<proteinExistence type="inferred from homology"/>
<evidence type="ECO:0000259" key="6">
    <source>
        <dbReference type="Pfam" id="PF02016"/>
    </source>
</evidence>
<dbReference type="SUPFAM" id="SSF52317">
    <property type="entry name" value="Class I glutamine amidotransferase-like"/>
    <property type="match status" value="1"/>
</dbReference>
<accession>A0ABP9K7P9</accession>
<comment type="similarity">
    <text evidence="1">Belongs to the peptidase S66 family.</text>
</comment>
<keyword evidence="3" id="KW-0645">Protease</keyword>
<dbReference type="InterPro" id="IPR027461">
    <property type="entry name" value="Carboxypeptidase_A_C_sf"/>
</dbReference>
<dbReference type="InterPro" id="IPR003507">
    <property type="entry name" value="S66_fam"/>
</dbReference>
<evidence type="ECO:0000256" key="1">
    <source>
        <dbReference type="ARBA" id="ARBA00010233"/>
    </source>
</evidence>
<dbReference type="PANTHER" id="PTHR30237">
    <property type="entry name" value="MURAMOYLTETRAPEPTIDE CARBOXYPEPTIDASE"/>
    <property type="match status" value="1"/>
</dbReference>
<dbReference type="Pfam" id="PF17676">
    <property type="entry name" value="Peptidase_S66C"/>
    <property type="match status" value="1"/>
</dbReference>
<keyword evidence="2" id="KW-0121">Carboxypeptidase</keyword>
<sequence length="278" mass="29927">MNMTTRITCVCPGKPIRRERADAVLALAEAEFPRIELSFADQCFEEHGHFAGDDSQRLNAFLAAANDPQVDAVWFAMGGYGAMRIAAPAIAGLTQAARGKTFLGYSDAGTMLAALYRAGIGKPVHGPLAGDVRREGGEDAVRRVLRYLSGEEVALEGGLDERPVAAFNLMTLAMLCGTELMPDLSGHVVLVEEVAEHLYAVDRLFFHVTQHLRGIAGLRLGRIGDVPENDRPFGMTEEEIAMYWCERSGIPYLGRADIGHDAANAIVPFGVARSAVGA</sequence>
<evidence type="ECO:0000313" key="8">
    <source>
        <dbReference type="EMBL" id="GAA5051188.1"/>
    </source>
</evidence>
<dbReference type="InterPro" id="IPR027478">
    <property type="entry name" value="LdcA_N"/>
</dbReference>
<evidence type="ECO:0000313" key="9">
    <source>
        <dbReference type="Proteomes" id="UP001500518"/>
    </source>
</evidence>
<evidence type="ECO:0000256" key="2">
    <source>
        <dbReference type="ARBA" id="ARBA00022645"/>
    </source>
</evidence>
<gene>
    <name evidence="8" type="ORF">GCM10023208_10810</name>
</gene>
<dbReference type="InterPro" id="IPR029062">
    <property type="entry name" value="Class_I_gatase-like"/>
</dbReference>
<dbReference type="InterPro" id="IPR040449">
    <property type="entry name" value="Peptidase_S66_N"/>
</dbReference>
<dbReference type="PANTHER" id="PTHR30237:SF2">
    <property type="entry name" value="MUREIN TETRAPEPTIDE CARBOXYPEPTIDASE"/>
    <property type="match status" value="1"/>
</dbReference>
<organism evidence="8 9">
    <name type="scientific">Erythrobacter westpacificensis</name>
    <dbReference type="NCBI Taxonomy" id="1055231"/>
    <lineage>
        <taxon>Bacteria</taxon>
        <taxon>Pseudomonadati</taxon>
        <taxon>Pseudomonadota</taxon>
        <taxon>Alphaproteobacteria</taxon>
        <taxon>Sphingomonadales</taxon>
        <taxon>Erythrobacteraceae</taxon>
        <taxon>Erythrobacter/Porphyrobacter group</taxon>
        <taxon>Erythrobacter</taxon>
    </lineage>
</organism>
<feature type="domain" description="LD-carboxypeptidase C-terminal" evidence="7">
    <location>
        <begin position="168"/>
        <end position="271"/>
    </location>
</feature>
<evidence type="ECO:0000259" key="7">
    <source>
        <dbReference type="Pfam" id="PF17676"/>
    </source>
</evidence>
<dbReference type="Proteomes" id="UP001500518">
    <property type="component" value="Unassembled WGS sequence"/>
</dbReference>
<evidence type="ECO:0000256" key="4">
    <source>
        <dbReference type="ARBA" id="ARBA00022801"/>
    </source>
</evidence>
<dbReference type="Gene3D" id="3.50.30.60">
    <property type="entry name" value="LD-carboxypeptidase A C-terminal domain-like"/>
    <property type="match status" value="1"/>
</dbReference>
<dbReference type="EMBL" id="BAABHV010000009">
    <property type="protein sequence ID" value="GAA5051188.1"/>
    <property type="molecule type" value="Genomic_DNA"/>
</dbReference>